<keyword evidence="2" id="KW-1185">Reference proteome</keyword>
<dbReference type="AlphaFoldDB" id="A0ABD0Q5N5"/>
<evidence type="ECO:0000313" key="1">
    <source>
        <dbReference type="EMBL" id="KAL0181370.1"/>
    </source>
</evidence>
<feature type="non-terminal residue" evidence="1">
    <location>
        <position position="1"/>
    </location>
</feature>
<dbReference type="EMBL" id="JAMKFB020000011">
    <property type="protein sequence ID" value="KAL0181370.1"/>
    <property type="molecule type" value="Genomic_DNA"/>
</dbReference>
<protein>
    <submittedName>
        <fullName evidence="1">Uncharacterized protein</fullName>
    </submittedName>
</protein>
<organism evidence="1 2">
    <name type="scientific">Cirrhinus mrigala</name>
    <name type="common">Mrigala</name>
    <dbReference type="NCBI Taxonomy" id="683832"/>
    <lineage>
        <taxon>Eukaryota</taxon>
        <taxon>Metazoa</taxon>
        <taxon>Chordata</taxon>
        <taxon>Craniata</taxon>
        <taxon>Vertebrata</taxon>
        <taxon>Euteleostomi</taxon>
        <taxon>Actinopterygii</taxon>
        <taxon>Neopterygii</taxon>
        <taxon>Teleostei</taxon>
        <taxon>Ostariophysi</taxon>
        <taxon>Cypriniformes</taxon>
        <taxon>Cyprinidae</taxon>
        <taxon>Labeoninae</taxon>
        <taxon>Labeonini</taxon>
        <taxon>Cirrhinus</taxon>
    </lineage>
</organism>
<sequence length="54" mass="5951">VLVTHIDRATSNLQILQKFVTPASSPGQSRPDKSAHPDFRLIMSTSLPVQTLIH</sequence>
<name>A0ABD0Q5N5_CIRMR</name>
<accession>A0ABD0Q5N5</accession>
<proteinExistence type="predicted"/>
<dbReference type="Proteomes" id="UP001529510">
    <property type="component" value="Unassembled WGS sequence"/>
</dbReference>
<evidence type="ECO:0000313" key="2">
    <source>
        <dbReference type="Proteomes" id="UP001529510"/>
    </source>
</evidence>
<feature type="non-terminal residue" evidence="1">
    <location>
        <position position="54"/>
    </location>
</feature>
<gene>
    <name evidence="1" type="ORF">M9458_023776</name>
</gene>
<comment type="caution">
    <text evidence="1">The sequence shown here is derived from an EMBL/GenBank/DDBJ whole genome shotgun (WGS) entry which is preliminary data.</text>
</comment>
<reference evidence="1 2" key="1">
    <citation type="submission" date="2024-05" db="EMBL/GenBank/DDBJ databases">
        <title>Genome sequencing and assembly of Indian major carp, Cirrhinus mrigala (Hamilton, 1822).</title>
        <authorList>
            <person name="Mohindra V."/>
            <person name="Chowdhury L.M."/>
            <person name="Lal K."/>
            <person name="Jena J.K."/>
        </authorList>
    </citation>
    <scope>NUCLEOTIDE SEQUENCE [LARGE SCALE GENOMIC DNA]</scope>
    <source>
        <strain evidence="1">CM1030</strain>
        <tissue evidence="1">Blood</tissue>
    </source>
</reference>